<dbReference type="RefSeq" id="WP_053235443.1">
    <property type="nucleotide sequence ID" value="NZ_CP011125.1"/>
</dbReference>
<dbReference type="InterPro" id="IPR024705">
    <property type="entry name" value="Ssp411"/>
</dbReference>
<dbReference type="AlphaFoldDB" id="A0A0F6W659"/>
<keyword evidence="3" id="KW-1185">Reference proteome</keyword>
<dbReference type="InterPro" id="IPR012341">
    <property type="entry name" value="6hp_glycosidase-like_sf"/>
</dbReference>
<dbReference type="KEGG" id="samy:DB32_005432"/>
<dbReference type="PANTHER" id="PTHR42899">
    <property type="entry name" value="SPERMATOGENESIS-ASSOCIATED PROTEIN 20"/>
    <property type="match status" value="1"/>
</dbReference>
<dbReference type="CDD" id="cd02955">
    <property type="entry name" value="SSP411"/>
    <property type="match status" value="1"/>
</dbReference>
<dbReference type="InterPro" id="IPR004879">
    <property type="entry name" value="Ssp411-like_TRX"/>
</dbReference>
<evidence type="ECO:0000313" key="3">
    <source>
        <dbReference type="Proteomes" id="UP000034883"/>
    </source>
</evidence>
<dbReference type="PANTHER" id="PTHR42899:SF1">
    <property type="entry name" value="SPERMATOGENESIS-ASSOCIATED PROTEIN 20"/>
    <property type="match status" value="1"/>
</dbReference>
<dbReference type="SUPFAM" id="SSF48208">
    <property type="entry name" value="Six-hairpin glycosidases"/>
    <property type="match status" value="1"/>
</dbReference>
<keyword evidence="2" id="KW-0808">Transferase</keyword>
<proteinExistence type="predicted"/>
<dbReference type="GO" id="GO:0005975">
    <property type="term" value="P:carbohydrate metabolic process"/>
    <property type="evidence" value="ECO:0007669"/>
    <property type="project" value="InterPro"/>
</dbReference>
<dbReference type="GO" id="GO:0016301">
    <property type="term" value="F:kinase activity"/>
    <property type="evidence" value="ECO:0007669"/>
    <property type="project" value="UniProtKB-KW"/>
</dbReference>
<keyword evidence="2" id="KW-0418">Kinase</keyword>
<dbReference type="InterPro" id="IPR008928">
    <property type="entry name" value="6-hairpin_glycosidase_sf"/>
</dbReference>
<organism evidence="2 3">
    <name type="scientific">Sandaracinus amylolyticus</name>
    <dbReference type="NCBI Taxonomy" id="927083"/>
    <lineage>
        <taxon>Bacteria</taxon>
        <taxon>Pseudomonadati</taxon>
        <taxon>Myxococcota</taxon>
        <taxon>Polyangia</taxon>
        <taxon>Polyangiales</taxon>
        <taxon>Sandaracinaceae</taxon>
        <taxon>Sandaracinus</taxon>
    </lineage>
</organism>
<dbReference type="EMBL" id="CP011125">
    <property type="protein sequence ID" value="AKF08283.1"/>
    <property type="molecule type" value="Genomic_DNA"/>
</dbReference>
<feature type="domain" description="Spermatogenesis-associated protein 20-like TRX" evidence="1">
    <location>
        <begin position="2"/>
        <end position="162"/>
    </location>
</feature>
<gene>
    <name evidence="2" type="ORF">DB32_005432</name>
</gene>
<dbReference type="InterPro" id="IPR036249">
    <property type="entry name" value="Thioredoxin-like_sf"/>
</dbReference>
<reference evidence="2 3" key="1">
    <citation type="submission" date="2015-03" db="EMBL/GenBank/DDBJ databases">
        <title>Genome assembly of Sandaracinus amylolyticus DSM 53668.</title>
        <authorList>
            <person name="Sharma G."/>
            <person name="Subramanian S."/>
        </authorList>
    </citation>
    <scope>NUCLEOTIDE SEQUENCE [LARGE SCALE GENOMIC DNA]</scope>
    <source>
        <strain evidence="2 3">DSM 53668</strain>
    </source>
</reference>
<dbReference type="SUPFAM" id="SSF52833">
    <property type="entry name" value="Thioredoxin-like"/>
    <property type="match status" value="1"/>
</dbReference>
<dbReference type="Gene3D" id="3.40.30.10">
    <property type="entry name" value="Glutaredoxin"/>
    <property type="match status" value="1"/>
</dbReference>
<dbReference type="Gene3D" id="1.50.10.10">
    <property type="match status" value="1"/>
</dbReference>
<sequence>MPNRLAEERSPYLRQHAHNPVEWYPWGDDALSRAAAEDKPILLSIGYSACHWCHVMERESFDDPATAALMNELFVNVKVDREERPDLDQIYQLVVQMMGRSGGWPLTVFLTPERKPFYAGTYFPPVERYGMPSFATVLRAVREAWDHRRDEIVRTADELTSDIVRATTTRSDARDVPSDVATRAAKKLATRFDEAHGGFGSRPKFPSTMSLDVMLRAAHAGDATMGARVRKALDAMRAGGIWDHLGGGFHRYSTDERWLVPHFEKMLYDNALLMRLYADAHRAWGDARDAETVRAIASWVTREMTDAEGAFYATQDADSEGEEGKFFVWRPEELDALLAPEESAVAKLAWGVAEGGNFEHTGATVLHANRALDVVATRLGITVEEARARLEPARAKLFDAREKRPKPFRDEKVIATWNGLMIGALADASGALGDRALLEMARRALATVRARLWDGAALKRVWMEGEARIDAFLEDHADLAGAALDVHEASGDRDALDFAKALVDRAIERFWDEDERSFRFASKDARDLIAHTRDAYDHAVPSGTSSIAHALLRLGAHLGDERYERIAESVLRANVGSALDQPMGFGHLIGAMDRYARGATEVMIVAREDDARADPLLDVARRAWAPNRVLARVDPGAGDVGLASRLGGRRQQNGGPTAYVCRARACGLAITRADELARDLRP</sequence>
<accession>A0A0F6W659</accession>
<dbReference type="OrthoDB" id="9762614at2"/>
<dbReference type="Proteomes" id="UP000034883">
    <property type="component" value="Chromosome"/>
</dbReference>
<dbReference type="PIRSF" id="PIRSF006402">
    <property type="entry name" value="UCP006402_thioredoxin"/>
    <property type="match status" value="1"/>
</dbReference>
<protein>
    <submittedName>
        <fullName evidence="2">Thymidylate kinase</fullName>
    </submittedName>
</protein>
<evidence type="ECO:0000313" key="2">
    <source>
        <dbReference type="EMBL" id="AKF08283.1"/>
    </source>
</evidence>
<dbReference type="Pfam" id="PF03190">
    <property type="entry name" value="Thioredox_DsbH"/>
    <property type="match status" value="1"/>
</dbReference>
<name>A0A0F6W659_9BACT</name>
<dbReference type="STRING" id="927083.DB32_005432"/>
<evidence type="ECO:0000259" key="1">
    <source>
        <dbReference type="Pfam" id="PF03190"/>
    </source>
</evidence>